<organism evidence="1 2">
    <name type="scientific">Schizophyllum amplum</name>
    <dbReference type="NCBI Taxonomy" id="97359"/>
    <lineage>
        <taxon>Eukaryota</taxon>
        <taxon>Fungi</taxon>
        <taxon>Dikarya</taxon>
        <taxon>Basidiomycota</taxon>
        <taxon>Agaricomycotina</taxon>
        <taxon>Agaricomycetes</taxon>
        <taxon>Agaricomycetidae</taxon>
        <taxon>Agaricales</taxon>
        <taxon>Schizophyllaceae</taxon>
        <taxon>Schizophyllum</taxon>
    </lineage>
</organism>
<feature type="non-terminal residue" evidence="1">
    <location>
        <position position="1"/>
    </location>
</feature>
<evidence type="ECO:0000313" key="2">
    <source>
        <dbReference type="Proteomes" id="UP000320762"/>
    </source>
</evidence>
<dbReference type="OrthoDB" id="2794314at2759"/>
<dbReference type="AlphaFoldDB" id="A0A550CJY6"/>
<evidence type="ECO:0000313" key="1">
    <source>
        <dbReference type="EMBL" id="TRM65130.1"/>
    </source>
</evidence>
<dbReference type="EMBL" id="VDMD01000006">
    <property type="protein sequence ID" value="TRM65130.1"/>
    <property type="molecule type" value="Genomic_DNA"/>
</dbReference>
<accession>A0A550CJY6</accession>
<reference evidence="1 2" key="1">
    <citation type="journal article" date="2019" name="New Phytol.">
        <title>Comparative genomics reveals unique wood-decay strategies and fruiting body development in the Schizophyllaceae.</title>
        <authorList>
            <person name="Almasi E."/>
            <person name="Sahu N."/>
            <person name="Krizsan K."/>
            <person name="Balint B."/>
            <person name="Kovacs G.M."/>
            <person name="Kiss B."/>
            <person name="Cseklye J."/>
            <person name="Drula E."/>
            <person name="Henrissat B."/>
            <person name="Nagy I."/>
            <person name="Chovatia M."/>
            <person name="Adam C."/>
            <person name="LaButti K."/>
            <person name="Lipzen A."/>
            <person name="Riley R."/>
            <person name="Grigoriev I.V."/>
            <person name="Nagy L.G."/>
        </authorList>
    </citation>
    <scope>NUCLEOTIDE SEQUENCE [LARGE SCALE GENOMIC DNA]</scope>
    <source>
        <strain evidence="1 2">NL-1724</strain>
    </source>
</reference>
<comment type="caution">
    <text evidence="1">The sequence shown here is derived from an EMBL/GenBank/DDBJ whole genome shotgun (WGS) entry which is preliminary data.</text>
</comment>
<gene>
    <name evidence="1" type="ORF">BD626DRAFT_364393</name>
</gene>
<feature type="non-terminal residue" evidence="1">
    <location>
        <position position="101"/>
    </location>
</feature>
<dbReference type="Proteomes" id="UP000320762">
    <property type="component" value="Unassembled WGS sequence"/>
</dbReference>
<proteinExistence type="predicted"/>
<name>A0A550CJY6_9AGAR</name>
<keyword evidence="2" id="KW-1185">Reference proteome</keyword>
<sequence>LKTPDGTNQLLRTNRECDKRRGVLPLTDDAPPYSYAAHRTLIALRCASSHRAFELVRDPFYIQEVQLLRPGVKIPSPKTVSRDVKRLYEGLAISFQEYIKV</sequence>
<protein>
    <submittedName>
        <fullName evidence="1">Uncharacterized protein</fullName>
    </submittedName>
</protein>